<dbReference type="PROSITE" id="PS50157">
    <property type="entry name" value="ZINC_FINGER_C2H2_2"/>
    <property type="match status" value="2"/>
</dbReference>
<dbReference type="InterPro" id="IPR013087">
    <property type="entry name" value="Znf_C2H2_type"/>
</dbReference>
<proteinExistence type="predicted"/>
<dbReference type="PANTHER" id="PTHR24403:SF67">
    <property type="entry name" value="FI01116P-RELATED"/>
    <property type="match status" value="1"/>
</dbReference>
<evidence type="ECO:0000259" key="7">
    <source>
        <dbReference type="PROSITE" id="PS50157"/>
    </source>
</evidence>
<protein>
    <recommendedName>
        <fullName evidence="7">C2H2-type domain-containing protein</fullName>
    </recommendedName>
</protein>
<dbReference type="GO" id="GO:0008270">
    <property type="term" value="F:zinc ion binding"/>
    <property type="evidence" value="ECO:0007669"/>
    <property type="project" value="UniProtKB-KW"/>
</dbReference>
<feature type="region of interest" description="Disordered" evidence="6">
    <location>
        <begin position="297"/>
        <end position="334"/>
    </location>
</feature>
<dbReference type="EMBL" id="OZ034835">
    <property type="protein sequence ID" value="CAL1677427.1"/>
    <property type="molecule type" value="Genomic_DNA"/>
</dbReference>
<gene>
    <name evidence="8" type="ORF">LPLAT_LOCUS3434</name>
</gene>
<accession>A0AAV2ND28</accession>
<dbReference type="GO" id="GO:0045944">
    <property type="term" value="P:positive regulation of transcription by RNA polymerase II"/>
    <property type="evidence" value="ECO:0007669"/>
    <property type="project" value="TreeGrafter"/>
</dbReference>
<evidence type="ECO:0000256" key="1">
    <source>
        <dbReference type="ARBA" id="ARBA00022723"/>
    </source>
</evidence>
<sequence length="612" mass="70421">MNYNLSPISKNSLQLIYKNSNLPEEVMQHQSINNHQVNQSMDTMSNRPMKITIIKPSSEDNDLTQNTLRCLICAFTTSNRSKFNEHLISHCTSKCKNSNFKAVFAQLPVLKFLQGKSNCSFPTLEEYTKYNVDECNIHETEEIDKSSHFRVNLQSNVKQKQHKGFREGKTCKQCNFVASTKMEYWEHMRCHIKGFTCSQCSFVTKYKHHMNHHWLSVHDGSKPFKCKKCSYTCVSKSMLTSHLKKHSNFYPYRCANCTYKTKFCNALKKHLRKKEHQPAMVLNADGSPNPLSIIDVYGTKRGPKQKPSAEEQDELNQSMTTNNSQLSSAPTSPVQSPVAHYLTVTTVNGMNDANWIIQNSMKQNQSVMTFPYNDLVTTFGLSNHLLLREDATFHKNMQEINHAHVDTLMEYVKIMNMPEECVQNLPTTCFNTNDANKLYISDNVKTTSESSTFVTLQTQLKSQIDESTDAPLDLRIAEIERNQFQFQFLATNSPKITGANKRKGRAMKLERRAIEENTKPEEEEVESSKFSTINRPGFRRENQNIKDSKVMADSIDTEHICYHCEITFGNIVMYTMHMDCHGFDNPYTCNMCGHQCTDKFSFFLHIAQSQHT</sequence>
<keyword evidence="4" id="KW-0862">Zinc</keyword>
<dbReference type="InterPro" id="IPR050688">
    <property type="entry name" value="Zinc_finger/UBP_domain"/>
</dbReference>
<evidence type="ECO:0000256" key="4">
    <source>
        <dbReference type="ARBA" id="ARBA00022833"/>
    </source>
</evidence>
<organism evidence="8 9">
    <name type="scientific">Lasius platythorax</name>
    <dbReference type="NCBI Taxonomy" id="488582"/>
    <lineage>
        <taxon>Eukaryota</taxon>
        <taxon>Metazoa</taxon>
        <taxon>Ecdysozoa</taxon>
        <taxon>Arthropoda</taxon>
        <taxon>Hexapoda</taxon>
        <taxon>Insecta</taxon>
        <taxon>Pterygota</taxon>
        <taxon>Neoptera</taxon>
        <taxon>Endopterygota</taxon>
        <taxon>Hymenoptera</taxon>
        <taxon>Apocrita</taxon>
        <taxon>Aculeata</taxon>
        <taxon>Formicoidea</taxon>
        <taxon>Formicidae</taxon>
        <taxon>Formicinae</taxon>
        <taxon>Lasius</taxon>
        <taxon>Lasius</taxon>
    </lineage>
</organism>
<evidence type="ECO:0000256" key="5">
    <source>
        <dbReference type="PROSITE-ProRule" id="PRU00042"/>
    </source>
</evidence>
<dbReference type="InterPro" id="IPR036236">
    <property type="entry name" value="Znf_C2H2_sf"/>
</dbReference>
<dbReference type="PANTHER" id="PTHR24403">
    <property type="entry name" value="ZINC FINGER PROTEIN"/>
    <property type="match status" value="1"/>
</dbReference>
<keyword evidence="2" id="KW-0677">Repeat</keyword>
<dbReference type="SUPFAM" id="SSF57667">
    <property type="entry name" value="beta-beta-alpha zinc fingers"/>
    <property type="match status" value="2"/>
</dbReference>
<evidence type="ECO:0000313" key="9">
    <source>
        <dbReference type="Proteomes" id="UP001497644"/>
    </source>
</evidence>
<dbReference type="AlphaFoldDB" id="A0AAV2ND28"/>
<keyword evidence="1" id="KW-0479">Metal-binding</keyword>
<reference evidence="8" key="1">
    <citation type="submission" date="2024-04" db="EMBL/GenBank/DDBJ databases">
        <authorList>
            <consortium name="Molecular Ecology Group"/>
        </authorList>
    </citation>
    <scope>NUCLEOTIDE SEQUENCE</scope>
</reference>
<feature type="compositionally biased region" description="Polar residues" evidence="6">
    <location>
        <begin position="315"/>
        <end position="334"/>
    </location>
</feature>
<evidence type="ECO:0000256" key="2">
    <source>
        <dbReference type="ARBA" id="ARBA00022737"/>
    </source>
</evidence>
<evidence type="ECO:0000256" key="3">
    <source>
        <dbReference type="ARBA" id="ARBA00022771"/>
    </source>
</evidence>
<name>A0AAV2ND28_9HYME</name>
<evidence type="ECO:0000256" key="6">
    <source>
        <dbReference type="SAM" id="MobiDB-lite"/>
    </source>
</evidence>
<dbReference type="PROSITE" id="PS00028">
    <property type="entry name" value="ZINC_FINGER_C2H2_1"/>
    <property type="match status" value="3"/>
</dbReference>
<keyword evidence="9" id="KW-1185">Reference proteome</keyword>
<dbReference type="SMART" id="SM00355">
    <property type="entry name" value="ZnF_C2H2"/>
    <property type="match status" value="7"/>
</dbReference>
<dbReference type="Gene3D" id="3.30.160.60">
    <property type="entry name" value="Classic Zinc Finger"/>
    <property type="match status" value="3"/>
</dbReference>
<keyword evidence="3 5" id="KW-0863">Zinc-finger</keyword>
<evidence type="ECO:0000313" key="8">
    <source>
        <dbReference type="EMBL" id="CAL1677427.1"/>
    </source>
</evidence>
<dbReference type="GO" id="GO:0005634">
    <property type="term" value="C:nucleus"/>
    <property type="evidence" value="ECO:0007669"/>
    <property type="project" value="TreeGrafter"/>
</dbReference>
<feature type="domain" description="C2H2-type" evidence="7">
    <location>
        <begin position="224"/>
        <end position="251"/>
    </location>
</feature>
<feature type="domain" description="C2H2-type" evidence="7">
    <location>
        <begin position="195"/>
        <end position="223"/>
    </location>
</feature>
<dbReference type="Proteomes" id="UP001497644">
    <property type="component" value="Chromosome 12"/>
</dbReference>